<proteinExistence type="predicted"/>
<sequence length="207" mass="23782">MYRTGIPNVQTLEIRWFFEEDRPGLKAIFQGLQPEQYAVESRTDTYLLLPGREDLGIKLRQGRLEIKFRSKGSETGAISGIHGNIECWEKLGFELGQERMFPHLPEHSEASWISVAKKRWVTMAGVTDGEIHYEPPGSPRAESVQVEYTQLGLEGRQWFTLGFEWPRRQPLSLPEPLLRKWVMPEGFTEEISMGYPAFLNGILNGPY</sequence>
<protein>
    <recommendedName>
        <fullName evidence="3">CYTH domain-containing protein</fullName>
    </recommendedName>
</protein>
<dbReference type="Proteomes" id="UP001174839">
    <property type="component" value="Unassembled WGS sequence"/>
</dbReference>
<dbReference type="EMBL" id="JAUDUY010000001">
    <property type="protein sequence ID" value="MDM9630278.1"/>
    <property type="molecule type" value="Genomic_DNA"/>
</dbReference>
<evidence type="ECO:0008006" key="3">
    <source>
        <dbReference type="Google" id="ProtNLM"/>
    </source>
</evidence>
<evidence type="ECO:0000313" key="1">
    <source>
        <dbReference type="EMBL" id="MDM9630278.1"/>
    </source>
</evidence>
<organism evidence="1 2">
    <name type="scientific">Robiginitalea aurantiaca</name>
    <dbReference type="NCBI Taxonomy" id="3056915"/>
    <lineage>
        <taxon>Bacteria</taxon>
        <taxon>Pseudomonadati</taxon>
        <taxon>Bacteroidota</taxon>
        <taxon>Flavobacteriia</taxon>
        <taxon>Flavobacteriales</taxon>
        <taxon>Flavobacteriaceae</taxon>
        <taxon>Robiginitalea</taxon>
    </lineage>
</organism>
<keyword evidence="2" id="KW-1185">Reference proteome</keyword>
<gene>
    <name evidence="1" type="ORF">QU605_02270</name>
</gene>
<comment type="caution">
    <text evidence="1">The sequence shown here is derived from an EMBL/GenBank/DDBJ whole genome shotgun (WGS) entry which is preliminary data.</text>
</comment>
<dbReference type="RefSeq" id="WP_289723637.1">
    <property type="nucleotide sequence ID" value="NZ_JAUDUY010000001.1"/>
</dbReference>
<evidence type="ECO:0000313" key="2">
    <source>
        <dbReference type="Proteomes" id="UP001174839"/>
    </source>
</evidence>
<name>A0ABT7WBJ3_9FLAO</name>
<accession>A0ABT7WBJ3</accession>
<reference evidence="1" key="1">
    <citation type="submission" date="2023-06" db="EMBL/GenBank/DDBJ databases">
        <title>Robiginitalea aurantiacus sp. nov. and Algoriphagus sediminis sp. nov., isolated from coastal sediment.</title>
        <authorList>
            <person name="Zhou Z.Y."/>
            <person name="An J."/>
            <person name="Jia Y.W."/>
            <person name="Du Z.J."/>
        </authorList>
    </citation>
    <scope>NUCLEOTIDE SEQUENCE</scope>
    <source>
        <strain evidence="1">M39</strain>
    </source>
</reference>